<dbReference type="eggNOG" id="ENOG502Z85F">
    <property type="taxonomic scope" value="Bacteria"/>
</dbReference>
<organism evidence="2 3">
    <name type="scientific">Leptotrichia buccalis (strain ATCC 14201 / DSM 1135 / JCM 12969 / NCTC 10249 / C-1013-b)</name>
    <dbReference type="NCBI Taxonomy" id="523794"/>
    <lineage>
        <taxon>Bacteria</taxon>
        <taxon>Fusobacteriati</taxon>
        <taxon>Fusobacteriota</taxon>
        <taxon>Fusobacteriia</taxon>
        <taxon>Fusobacteriales</taxon>
        <taxon>Leptotrichiaceae</taxon>
        <taxon>Leptotrichia</taxon>
    </lineage>
</organism>
<evidence type="ECO:0000313" key="2">
    <source>
        <dbReference type="EMBL" id="ACV39249.1"/>
    </source>
</evidence>
<keyword evidence="1" id="KW-0732">Signal</keyword>
<name>C7NAR8_LEPBD</name>
<feature type="chain" id="PRO_5002980913" description="Lipoprotein" evidence="1">
    <location>
        <begin position="28"/>
        <end position="292"/>
    </location>
</feature>
<accession>C7NAR8</accession>
<keyword evidence="3" id="KW-1185">Reference proteome</keyword>
<dbReference type="STRING" id="523794.Lebu_1364"/>
<evidence type="ECO:0000313" key="3">
    <source>
        <dbReference type="Proteomes" id="UP000001910"/>
    </source>
</evidence>
<feature type="signal peptide" evidence="1">
    <location>
        <begin position="1"/>
        <end position="27"/>
    </location>
</feature>
<dbReference type="KEGG" id="lba:Lebu_1364"/>
<reference evidence="2 3" key="1">
    <citation type="journal article" date="2009" name="Stand. Genomic Sci.">
        <title>Complete genome sequence of Leptotrichia buccalis type strain (C-1013-b).</title>
        <authorList>
            <person name="Ivanova N."/>
            <person name="Gronow S."/>
            <person name="Lapidus A."/>
            <person name="Copeland A."/>
            <person name="Glavina Del Rio T."/>
            <person name="Nolan M."/>
            <person name="Lucas S."/>
            <person name="Chen F."/>
            <person name="Tice H."/>
            <person name="Cheng J.F."/>
            <person name="Saunders E."/>
            <person name="Bruce D."/>
            <person name="Goodwin L."/>
            <person name="Brettin T."/>
            <person name="Detter J.C."/>
            <person name="Han C."/>
            <person name="Pitluck S."/>
            <person name="Mikhailova N."/>
            <person name="Pati A."/>
            <person name="Mavrommatis K."/>
            <person name="Chen A."/>
            <person name="Palaniappan K."/>
            <person name="Land M."/>
            <person name="Hauser L."/>
            <person name="Chang Y.J."/>
            <person name="Jeffries C.D."/>
            <person name="Chain P."/>
            <person name="Rohde C."/>
            <person name="Goker M."/>
            <person name="Bristow J."/>
            <person name="Eisen J.A."/>
            <person name="Markowitz V."/>
            <person name="Hugenholtz P."/>
            <person name="Kyrpides N.C."/>
            <person name="Klenk H.P."/>
        </authorList>
    </citation>
    <scope>NUCLEOTIDE SEQUENCE [LARGE SCALE GENOMIC DNA]</scope>
    <source>
        <strain evidence="3">ATCC 14201 / DSM 1135 / JCM 12969 / NCTC 10249 / C-1013-b</strain>
    </source>
</reference>
<dbReference type="Proteomes" id="UP000001910">
    <property type="component" value="Chromosome"/>
</dbReference>
<dbReference type="HOGENOM" id="CLU_066824_2_0_0"/>
<dbReference type="InterPro" id="IPR032315">
    <property type="entry name" value="DUF4846"/>
</dbReference>
<gene>
    <name evidence="2" type="ordered locus">Lebu_1364</name>
</gene>
<evidence type="ECO:0008006" key="4">
    <source>
        <dbReference type="Google" id="ProtNLM"/>
    </source>
</evidence>
<proteinExistence type="predicted"/>
<dbReference type="EMBL" id="CP001685">
    <property type="protein sequence ID" value="ACV39249.1"/>
    <property type="molecule type" value="Genomic_DNA"/>
</dbReference>
<dbReference type="AlphaFoldDB" id="C7NAR8"/>
<evidence type="ECO:0000256" key="1">
    <source>
        <dbReference type="SAM" id="SignalP"/>
    </source>
</evidence>
<sequence>MFFLKEKKSWKLLAGVSLLIIFQFACSNEVKDKSKEINSERNIKSEKLINSGGMTIETRYGVPQGYKRIAVEKGSFAEFLRNQKLKPYGEKVQYFNGNYKRSEGIYDSVFDVEIGDRDLHQCADAIMLLRAEYFYRKKEYNKINFKFVTGFNAQYSKWMQGYRINPNGKGSYYKKSAPSNTYKDFRNFMNIVFGYAGTLSLEKEMIPQKIENMQIGDVFIMGGSPGHAVIVVDMAENEKGEKIFMLAQSYMPAQQTQILVNPENGGVWYSLKRKDVLVTPEWKFPIEKLRKF</sequence>
<protein>
    <recommendedName>
        <fullName evidence="4">Lipoprotein</fullName>
    </recommendedName>
</protein>
<dbReference type="Pfam" id="PF16138">
    <property type="entry name" value="DUF4846"/>
    <property type="match status" value="1"/>
</dbReference>